<dbReference type="RefSeq" id="WP_081805087.1">
    <property type="nucleotide sequence ID" value="NZ_FONH01000001.1"/>
</dbReference>
<keyword evidence="2" id="KW-0479">Metal-binding</keyword>
<dbReference type="Gene3D" id="1.20.1260.10">
    <property type="match status" value="1"/>
</dbReference>
<keyword evidence="4" id="KW-0411">Iron-sulfur</keyword>
<protein>
    <submittedName>
        <fullName evidence="6">Uncharacterized Fe-S cluster protein YjdI</fullName>
    </submittedName>
</protein>
<accession>A0A1I1XJQ9</accession>
<evidence type="ECO:0000256" key="3">
    <source>
        <dbReference type="ARBA" id="ARBA00023004"/>
    </source>
</evidence>
<feature type="domain" description="Iron-binding zinc finger CDGSH type" evidence="5">
    <location>
        <begin position="617"/>
        <end position="656"/>
    </location>
</feature>
<feature type="domain" description="Iron-binding zinc finger CDGSH type" evidence="5">
    <location>
        <begin position="535"/>
        <end position="579"/>
    </location>
</feature>
<dbReference type="Pfam" id="PF12902">
    <property type="entry name" value="Ferritin-like"/>
    <property type="match status" value="1"/>
</dbReference>
<dbReference type="SMART" id="SM00704">
    <property type="entry name" value="ZnF_CDGSH"/>
    <property type="match status" value="2"/>
</dbReference>
<dbReference type="EMBL" id="FONH01000001">
    <property type="protein sequence ID" value="SFE06878.1"/>
    <property type="molecule type" value="Genomic_DNA"/>
</dbReference>
<dbReference type="PANTHER" id="PTHR46491">
    <property type="entry name" value="CDGSH IRON SULFUR DOMAIN PROTEIN HOMOLOG"/>
    <property type="match status" value="1"/>
</dbReference>
<evidence type="ECO:0000256" key="2">
    <source>
        <dbReference type="ARBA" id="ARBA00022723"/>
    </source>
</evidence>
<dbReference type="Pfam" id="PF09360">
    <property type="entry name" value="zf-CDGSH"/>
    <property type="match status" value="2"/>
</dbReference>
<evidence type="ECO:0000256" key="1">
    <source>
        <dbReference type="ARBA" id="ARBA00022714"/>
    </source>
</evidence>
<dbReference type="Gene3D" id="3.40.5.90">
    <property type="entry name" value="CDGSH iron-sulfur domain, mitoNEET-type"/>
    <property type="match status" value="2"/>
</dbReference>
<dbReference type="GO" id="GO:0005737">
    <property type="term" value="C:cytoplasm"/>
    <property type="evidence" value="ECO:0007669"/>
    <property type="project" value="UniProtKB-ARBA"/>
</dbReference>
<dbReference type="InterPro" id="IPR010693">
    <property type="entry name" value="Divergent_4Fe-4S_mono-cluster"/>
</dbReference>
<dbReference type="PANTHER" id="PTHR46491:SF3">
    <property type="entry name" value="CDGSH IRON-SULFUR DOMAIN-CONTAINING PROTEIN 3, MITOCHONDRIAL"/>
    <property type="match status" value="1"/>
</dbReference>
<keyword evidence="1" id="KW-0001">2Fe-2S</keyword>
<dbReference type="Pfam" id="PF06902">
    <property type="entry name" value="Fer4_19"/>
    <property type="match status" value="1"/>
</dbReference>
<keyword evidence="3" id="KW-0408">Iron</keyword>
<dbReference type="AlphaFoldDB" id="A0A1I1XJQ9"/>
<name>A0A1I1XJQ9_9GAMM</name>
<dbReference type="GO" id="GO:0051537">
    <property type="term" value="F:2 iron, 2 sulfur cluster binding"/>
    <property type="evidence" value="ECO:0007669"/>
    <property type="project" value="UniProtKB-KW"/>
</dbReference>
<keyword evidence="7" id="KW-1185">Reference proteome</keyword>
<evidence type="ECO:0000313" key="6">
    <source>
        <dbReference type="EMBL" id="SFE06878.1"/>
    </source>
</evidence>
<dbReference type="InterPro" id="IPR026820">
    <property type="entry name" value="VioB/RebD_dom"/>
</dbReference>
<dbReference type="InterPro" id="IPR012347">
    <property type="entry name" value="Ferritin-like"/>
</dbReference>
<evidence type="ECO:0000259" key="5">
    <source>
        <dbReference type="SMART" id="SM00704"/>
    </source>
</evidence>
<gene>
    <name evidence="6" type="ORF">SAMN02799615_00264</name>
</gene>
<dbReference type="Proteomes" id="UP000199477">
    <property type="component" value="Unassembled WGS sequence"/>
</dbReference>
<sequence>MASNHPYLSAPSREQALHALYEAAELEHCLMCTYLYAAFSLKSSVDEGLTPAQLDAVSRWRRAILQVATEEMGHLVAVWNITVALGGAPRIGRFNFPLDPGILPAGVVVKLAPFNVATLQHFIYLERPAGSAEPDGEGFSADRSFVRGADGPRLTPMGVDYDTVGQFYEKLAEGLRRMVDTYGESGALCGTPELQLTDADANLPGCKRVICLKTALAAFDAIVTQGEGAQENVEDSHYRKFAAIRAEYQALLAEDPNFVPAFPAATNPVMRRPPRPEGRVWIEDARAIATVDLANAAYGLMLRLLGYAYAVPSPDPDKALAVDLAVGLMRAIAPLAERAARLPAGPSNPQCHAGLSFIALRDASALPPGPGARRYFIERLQQLADAAVRLNEPGDARTAGAATWLARLAQSAAQGFDPDRPAGLVQAPAPAIAATPPPPAPPASVEDGIERVEGEKLTLLFESKRCIHARFCVTGAPTVFLANVQGPWIHPDTVDVERLAEIAHACPSGAIQYRRRDGRPDETTPPVNLAGTREAGPYAFRGELYLNGVPAGYRATLCRCGASKNKPFCDGSHHDAGFTASGEPPTGKATDMLAMRNGPLHLEPQPNGPLKVRGNLEIVSGTGRMVARVTSAFLCRCGGSKNKPFCDGTHATIGFVAD</sequence>
<organism evidence="6 7">
    <name type="scientific">Dyella marensis</name>
    <dbReference type="NCBI Taxonomy" id="500610"/>
    <lineage>
        <taxon>Bacteria</taxon>
        <taxon>Pseudomonadati</taxon>
        <taxon>Pseudomonadota</taxon>
        <taxon>Gammaproteobacteria</taxon>
        <taxon>Lysobacterales</taxon>
        <taxon>Rhodanobacteraceae</taxon>
        <taxon>Dyella</taxon>
    </lineage>
</organism>
<dbReference type="InterPro" id="IPR042216">
    <property type="entry name" value="MitoNEET_CISD"/>
</dbReference>
<proteinExistence type="predicted"/>
<evidence type="ECO:0000313" key="7">
    <source>
        <dbReference type="Proteomes" id="UP000199477"/>
    </source>
</evidence>
<dbReference type="STRING" id="500610.SAMN02799615_00264"/>
<reference evidence="7" key="1">
    <citation type="submission" date="2016-10" db="EMBL/GenBank/DDBJ databases">
        <authorList>
            <person name="Varghese N."/>
            <person name="Submissions S."/>
        </authorList>
    </citation>
    <scope>NUCLEOTIDE SEQUENCE [LARGE SCALE GENOMIC DNA]</scope>
    <source>
        <strain evidence="7">UNC178MFTsu3.1</strain>
    </source>
</reference>
<dbReference type="InterPro" id="IPR018967">
    <property type="entry name" value="FeS-contain_CDGSH-typ"/>
</dbReference>
<evidence type="ECO:0000256" key="4">
    <source>
        <dbReference type="ARBA" id="ARBA00023014"/>
    </source>
</evidence>
<dbReference type="InterPro" id="IPR052950">
    <property type="entry name" value="CISD"/>
</dbReference>
<dbReference type="GO" id="GO:0046872">
    <property type="term" value="F:metal ion binding"/>
    <property type="evidence" value="ECO:0007669"/>
    <property type="project" value="UniProtKB-KW"/>
</dbReference>